<dbReference type="GO" id="GO:0000776">
    <property type="term" value="C:kinetochore"/>
    <property type="evidence" value="ECO:0007669"/>
    <property type="project" value="TreeGrafter"/>
</dbReference>
<name>A0A2U9R6H8_PICKU</name>
<dbReference type="RefSeq" id="XP_029322075.1">
    <property type="nucleotide sequence ID" value="XM_029466215.1"/>
</dbReference>
<evidence type="ECO:0000256" key="2">
    <source>
        <dbReference type="SAM" id="MobiDB-lite"/>
    </source>
</evidence>
<accession>A0A2U9R6H8</accession>
<dbReference type="GO" id="GO:1990758">
    <property type="term" value="P:mitotic sister chromatid biorientation"/>
    <property type="evidence" value="ECO:0007669"/>
    <property type="project" value="TreeGrafter"/>
</dbReference>
<dbReference type="STRING" id="4909.A0A2U9R6H8"/>
<dbReference type="KEGG" id="pkz:C5L36_0C05290"/>
<feature type="region of interest" description="Disordered" evidence="2">
    <location>
        <begin position="99"/>
        <end position="118"/>
    </location>
</feature>
<feature type="compositionally biased region" description="Basic and acidic residues" evidence="2">
    <location>
        <begin position="375"/>
        <end position="389"/>
    </location>
</feature>
<protein>
    <recommendedName>
        <fullName evidence="3">Spc7 kinetochore protein domain-containing protein</fullName>
    </recommendedName>
</protein>
<keyword evidence="1" id="KW-0175">Coiled coil</keyword>
<dbReference type="EMBL" id="CP028775">
    <property type="protein sequence ID" value="AWU76598.1"/>
    <property type="molecule type" value="Genomic_DNA"/>
</dbReference>
<dbReference type="GeneID" id="40384393"/>
<feature type="compositionally biased region" description="Polar residues" evidence="2">
    <location>
        <begin position="395"/>
        <end position="404"/>
    </location>
</feature>
<evidence type="ECO:0000259" key="3">
    <source>
        <dbReference type="SMART" id="SM00787"/>
    </source>
</evidence>
<organism evidence="4 5">
    <name type="scientific">Pichia kudriavzevii</name>
    <name type="common">Yeast</name>
    <name type="synonym">Issatchenkia orientalis</name>
    <dbReference type="NCBI Taxonomy" id="4909"/>
    <lineage>
        <taxon>Eukaryota</taxon>
        <taxon>Fungi</taxon>
        <taxon>Dikarya</taxon>
        <taxon>Ascomycota</taxon>
        <taxon>Saccharomycotina</taxon>
        <taxon>Pichiomycetes</taxon>
        <taxon>Pichiales</taxon>
        <taxon>Pichiaceae</taxon>
        <taxon>Pichia</taxon>
    </lineage>
</organism>
<dbReference type="Pfam" id="PF08317">
    <property type="entry name" value="Spc7"/>
    <property type="match status" value="1"/>
</dbReference>
<dbReference type="GO" id="GO:0007094">
    <property type="term" value="P:mitotic spindle assembly checkpoint signaling"/>
    <property type="evidence" value="ECO:0007669"/>
    <property type="project" value="TreeGrafter"/>
</dbReference>
<feature type="compositionally biased region" description="Polar residues" evidence="2">
    <location>
        <begin position="309"/>
        <end position="322"/>
    </location>
</feature>
<feature type="region of interest" description="Disordered" evidence="2">
    <location>
        <begin position="544"/>
        <end position="567"/>
    </location>
</feature>
<dbReference type="Proteomes" id="UP000249293">
    <property type="component" value="Chromosome 3"/>
</dbReference>
<evidence type="ECO:0000313" key="5">
    <source>
        <dbReference type="Proteomes" id="UP000249293"/>
    </source>
</evidence>
<dbReference type="OrthoDB" id="5592879at2759"/>
<feature type="region of interest" description="Disordered" evidence="2">
    <location>
        <begin position="300"/>
        <end position="323"/>
    </location>
</feature>
<gene>
    <name evidence="4" type="ORF">C5L36_0C05290</name>
</gene>
<proteinExistence type="predicted"/>
<dbReference type="SMART" id="SM00787">
    <property type="entry name" value="Spc7"/>
    <property type="match status" value="1"/>
</dbReference>
<dbReference type="AlphaFoldDB" id="A0A2U9R6H8"/>
<dbReference type="PANTHER" id="PTHR28260:SF1">
    <property type="entry name" value="SPINDLE POLE BODY COMPONENT SPC105"/>
    <property type="match status" value="1"/>
</dbReference>
<dbReference type="InterPro" id="IPR013253">
    <property type="entry name" value="Spc7_domain"/>
</dbReference>
<feature type="coiled-coil region" evidence="1">
    <location>
        <begin position="730"/>
        <end position="785"/>
    </location>
</feature>
<evidence type="ECO:0000313" key="4">
    <source>
        <dbReference type="EMBL" id="AWU76598.1"/>
    </source>
</evidence>
<evidence type="ECO:0000256" key="1">
    <source>
        <dbReference type="SAM" id="Coils"/>
    </source>
</evidence>
<sequence length="983" mass="112925">MYNRLFLYNFGTTTRNMDDITKEARGKEIRRLSLPFNGDHAFYIPNRRHTLVPVRSILKQKLGENNTISLSSDVYLKEKRRVSFAPEVTLHKIDYRKCDENSSSKRKSSNQASGNEKLSTSQYIGKIYDAPNQHEAPNNLETAHENIEPNLTSTQNDFIIDEDTQTMEMSIELTQQILKQQELVKEQHNVQTQDSGNNITIENFRDLFNEVEDNDQSEMEFTETAQTKDLQDDGPRIDNKRFSQNDLPEEMSMELTQPIKELPSDRSGAFSGSTTAIVKQLDSEPEFRREDKVDFHPTKRDLGSLMGHSPSTSESVPTQALQEKTEEFTEMEFTEPIHSDKLQLEPNTHVNEKNDDNQEMEFTQPVDRDTFFLQKESEQQSSSEDKLTTVEEVSEPSTSASTDNFSRVEVENKENMINISSDSSGKMKLQQDIRAIGNGQTEESIVTQLEPQIFHDDSANSSTNDVPDSSELETSLIGTEIVPLAEITGDSTENGAYDSDNSFTDDNHLNVSLDVFLNDVGIQFFDHIGPSESEIQNTLSLLSEIDPTHNPRSPSVADSTSSLSTPSSINTKRTNIIDYIDACSNIPYYHYLVHLVNQYRSSIQSISTMVNTFSNDFLESNPTAIREYYQQAEEVKNDLCTNYQAIAIFTRKQSKCQNLRFVTSLLNQLSISYERSNEQLESDLGVAIDWRKNVLIERQKMIEQKVLLDQIIQKINSLKSNLSISNMNKIKDARKQLVEIEQQHDSTKEKNQKYTSIVEDKEKLIIEKQNIRDQLKLEVAELKEEIYRKQIPSLGDLKKKKRKLESLESSKKVKILGADPIVLLISDVLQVKFIPIASNYKVSVFVYKAERFFPFSSLVDRFINSHEQNIEYMETASFIRTIRRKWISFINLWKEITTIYYLHSGKLDEDKFVFHVSLYVDEFEDCLEFALEGRLDDLLDPETDIKVKLTVQSTTETNYDSHMLLDMFKSSFKNNNVVNRFVS</sequence>
<feature type="domain" description="Spc7 kinetochore protein" evidence="3">
    <location>
        <begin position="497"/>
        <end position="834"/>
    </location>
</feature>
<feature type="compositionally biased region" description="Low complexity" evidence="2">
    <location>
        <begin position="553"/>
        <end position="567"/>
    </location>
</feature>
<dbReference type="GO" id="GO:0034501">
    <property type="term" value="P:protein localization to kinetochore"/>
    <property type="evidence" value="ECO:0007669"/>
    <property type="project" value="TreeGrafter"/>
</dbReference>
<keyword evidence="5" id="KW-1185">Reference proteome</keyword>
<dbReference type="VEuPathDB" id="FungiDB:C5L36_0C05290"/>
<feature type="region of interest" description="Disordered" evidence="2">
    <location>
        <begin position="375"/>
        <end position="404"/>
    </location>
</feature>
<dbReference type="InterPro" id="IPR033338">
    <property type="entry name" value="Spc105/Spc7"/>
</dbReference>
<dbReference type="PANTHER" id="PTHR28260">
    <property type="entry name" value="SPINDLE POLE BODY COMPONENT SPC105"/>
    <property type="match status" value="1"/>
</dbReference>
<reference evidence="4 5" key="1">
    <citation type="submission" date="2018-06" db="EMBL/GenBank/DDBJ databases">
        <title>Population genomics shows no distinction between pathogenic Candida krusei and environmental Pichia kudriavzevii: One species, four names.</title>
        <authorList>
            <person name="Douglass A.P."/>
            <person name="Offei B."/>
            <person name="Braun-Galleani S."/>
            <person name="Coughlan A.Y."/>
            <person name="Martos A."/>
            <person name="Ortiz-Merino R.A."/>
            <person name="Byrne K.P."/>
            <person name="Wolfe K.H."/>
        </authorList>
    </citation>
    <scope>NUCLEOTIDE SEQUENCE [LARGE SCALE GENOMIC DNA]</scope>
    <source>
        <strain evidence="4 5">CBS573</strain>
    </source>
</reference>